<protein>
    <submittedName>
        <fullName evidence="2">Uncharacterized protein</fullName>
    </submittedName>
</protein>
<organism evidence="2 3">
    <name type="scientific">Pleuronectes platessa</name>
    <name type="common">European plaice</name>
    <dbReference type="NCBI Taxonomy" id="8262"/>
    <lineage>
        <taxon>Eukaryota</taxon>
        <taxon>Metazoa</taxon>
        <taxon>Chordata</taxon>
        <taxon>Craniata</taxon>
        <taxon>Vertebrata</taxon>
        <taxon>Euteleostomi</taxon>
        <taxon>Actinopterygii</taxon>
        <taxon>Neopterygii</taxon>
        <taxon>Teleostei</taxon>
        <taxon>Neoteleostei</taxon>
        <taxon>Acanthomorphata</taxon>
        <taxon>Carangaria</taxon>
        <taxon>Pleuronectiformes</taxon>
        <taxon>Pleuronectoidei</taxon>
        <taxon>Pleuronectidae</taxon>
        <taxon>Pleuronectes</taxon>
    </lineage>
</organism>
<proteinExistence type="predicted"/>
<accession>A0A9N7UWI8</accession>
<feature type="compositionally biased region" description="Low complexity" evidence="1">
    <location>
        <begin position="105"/>
        <end position="114"/>
    </location>
</feature>
<dbReference type="EMBL" id="CADEAL010002124">
    <property type="protein sequence ID" value="CAB1438250.1"/>
    <property type="molecule type" value="Genomic_DNA"/>
</dbReference>
<keyword evidence="3" id="KW-1185">Reference proteome</keyword>
<evidence type="ECO:0000313" key="3">
    <source>
        <dbReference type="Proteomes" id="UP001153269"/>
    </source>
</evidence>
<sequence length="130" mass="14026">MSLADVHWYLWLNRWARAAAGGTVAPSPSSPRRRRLGVWPASTFFGGEVLVRWRLRASLVRGAFFLLDHGAVSIGGAEGRPLEGTGYGGRQRRLWTSVGPFSRITSESGSPRRGSPTRRRVPPAGASAGA</sequence>
<gene>
    <name evidence="2" type="ORF">PLEPLA_LOCUS26197</name>
</gene>
<dbReference type="AlphaFoldDB" id="A0A9N7UWI8"/>
<comment type="caution">
    <text evidence="2">The sequence shown here is derived from an EMBL/GenBank/DDBJ whole genome shotgun (WGS) entry which is preliminary data.</text>
</comment>
<reference evidence="2" key="1">
    <citation type="submission" date="2020-03" db="EMBL/GenBank/DDBJ databases">
        <authorList>
            <person name="Weist P."/>
        </authorList>
    </citation>
    <scope>NUCLEOTIDE SEQUENCE</scope>
</reference>
<evidence type="ECO:0000256" key="1">
    <source>
        <dbReference type="SAM" id="MobiDB-lite"/>
    </source>
</evidence>
<feature type="region of interest" description="Disordered" evidence="1">
    <location>
        <begin position="101"/>
        <end position="130"/>
    </location>
</feature>
<name>A0A9N7UWI8_PLEPL</name>
<dbReference type="Proteomes" id="UP001153269">
    <property type="component" value="Unassembled WGS sequence"/>
</dbReference>
<evidence type="ECO:0000313" key="2">
    <source>
        <dbReference type="EMBL" id="CAB1438250.1"/>
    </source>
</evidence>